<dbReference type="KEGG" id="ecos:EC958_4847"/>
<dbReference type="AlphaFoldDB" id="A0AA36KUL0"/>
<accession>A0AA36KUL0</accession>
<proteinExistence type="predicted"/>
<reference evidence="1 2" key="1">
    <citation type="journal article" date="2014" name="PLoS ONE">
        <title>The complete genome sequence of Escherichia coli EC958: a high quality reference sequence for the globally disseminated multidrug resistant E. coli O25b:H4-ST131 clone.</title>
        <authorList>
            <person name="Forde B.M."/>
            <person name="Ben Zakour N.L."/>
            <person name="Stanton-Cook M."/>
            <person name="Phan M.D."/>
            <person name="Totsika M."/>
            <person name="Peters K.M."/>
            <person name="Chan K.G."/>
            <person name="Schembri M.A."/>
            <person name="Upton M."/>
            <person name="Beatson S.A."/>
        </authorList>
    </citation>
    <scope>NUCLEOTIDE SEQUENCE [LARGE SCALE GENOMIC DNA]</scope>
    <source>
        <strain evidence="1 2">EC958</strain>
    </source>
</reference>
<evidence type="ECO:0000313" key="2">
    <source>
        <dbReference type="Proteomes" id="UP000032727"/>
    </source>
</evidence>
<protein>
    <submittedName>
        <fullName evidence="1">Uncharacterized protein</fullName>
    </submittedName>
</protein>
<gene>
    <name evidence="1" type="ORF">EC958_4847</name>
</gene>
<sequence>MKREGGSISDITCLNFAELLAILDLKNLVIR</sequence>
<organism evidence="1 2">
    <name type="scientific">Escherichia coli O25b:H4-ST131</name>
    <dbReference type="NCBI Taxonomy" id="941322"/>
    <lineage>
        <taxon>Bacteria</taxon>
        <taxon>Pseudomonadati</taxon>
        <taxon>Pseudomonadota</taxon>
        <taxon>Gammaproteobacteria</taxon>
        <taxon>Enterobacterales</taxon>
        <taxon>Enterobacteriaceae</taxon>
        <taxon>Escherichia</taxon>
    </lineage>
</organism>
<evidence type="ECO:0000313" key="1">
    <source>
        <dbReference type="EMBL" id="CDN80630.1"/>
    </source>
</evidence>
<dbReference type="EMBL" id="HG941718">
    <property type="protein sequence ID" value="CDN80630.1"/>
    <property type="molecule type" value="Genomic_DNA"/>
</dbReference>
<name>A0AA36KUL0_ECOLX</name>
<dbReference type="Proteomes" id="UP000032727">
    <property type="component" value="Chromosome I"/>
</dbReference>